<dbReference type="AlphaFoldDB" id="A0A1H5S1R7"/>
<reference evidence="1 2" key="1">
    <citation type="submission" date="2016-10" db="EMBL/GenBank/DDBJ databases">
        <authorList>
            <person name="de Groot N.N."/>
        </authorList>
    </citation>
    <scope>NUCLEOTIDE SEQUENCE [LARGE SCALE GENOMIC DNA]</scope>
    <source>
        <strain evidence="1 2">AR32</strain>
    </source>
</reference>
<dbReference type="RefSeq" id="WP_146063064.1">
    <property type="nucleotide sequence ID" value="NZ_FNUV01000001.1"/>
</dbReference>
<proteinExistence type="predicted"/>
<organism evidence="1 2">
    <name type="scientific">Xylanibacter ruminicola</name>
    <name type="common">Prevotella ruminicola</name>
    <dbReference type="NCBI Taxonomy" id="839"/>
    <lineage>
        <taxon>Bacteria</taxon>
        <taxon>Pseudomonadati</taxon>
        <taxon>Bacteroidota</taxon>
        <taxon>Bacteroidia</taxon>
        <taxon>Bacteroidales</taxon>
        <taxon>Prevotellaceae</taxon>
        <taxon>Xylanibacter</taxon>
    </lineage>
</organism>
<dbReference type="PROSITE" id="PS51257">
    <property type="entry name" value="PROKAR_LIPOPROTEIN"/>
    <property type="match status" value="1"/>
</dbReference>
<protein>
    <recommendedName>
        <fullName evidence="3">Lipoprotein</fullName>
    </recommendedName>
</protein>
<name>A0A1H5S1R7_XYLRU</name>
<gene>
    <name evidence="1" type="ORF">SAMN05216354_0455</name>
</gene>
<evidence type="ECO:0000313" key="2">
    <source>
        <dbReference type="Proteomes" id="UP000236735"/>
    </source>
</evidence>
<dbReference type="EMBL" id="FNUV01000001">
    <property type="protein sequence ID" value="SEF44294.1"/>
    <property type="molecule type" value="Genomic_DNA"/>
</dbReference>
<evidence type="ECO:0008006" key="3">
    <source>
        <dbReference type="Google" id="ProtNLM"/>
    </source>
</evidence>
<dbReference type="Proteomes" id="UP000236735">
    <property type="component" value="Unassembled WGS sequence"/>
</dbReference>
<sequence>MKSDSLIKTMVAAAAMTLTIVSCSTDESDILERTETYTVATQNGGQQTSRQADAAGYLTCRVRVGCNIQSTVPTIPVDPAAVKVTVKSVLLRVVSDDTVEELMPVVAPEVAEPQSARRWSSLPSGLSTQTNDILTAPLDIRFKNRFSVQAFVTCTVRVKDDQLYKGYTEFSETLSYSCSSADMSAAEAQLNGTLYLQPVQFSADVEAYS</sequence>
<accession>A0A1H5S1R7</accession>
<evidence type="ECO:0000313" key="1">
    <source>
        <dbReference type="EMBL" id="SEF44294.1"/>
    </source>
</evidence>